<evidence type="ECO:0000313" key="2">
    <source>
        <dbReference type="EMBL" id="KAJ4000422.1"/>
    </source>
</evidence>
<dbReference type="SUPFAM" id="SSF56112">
    <property type="entry name" value="Protein kinase-like (PK-like)"/>
    <property type="match status" value="1"/>
</dbReference>
<reference evidence="2" key="1">
    <citation type="submission" date="2022-08" db="EMBL/GenBank/DDBJ databases">
        <authorList>
            <consortium name="DOE Joint Genome Institute"/>
            <person name="Min B."/>
            <person name="Riley R."/>
            <person name="Sierra-Patev S."/>
            <person name="Naranjo-Ortiz M."/>
            <person name="Looney B."/>
            <person name="Konkel Z."/>
            <person name="Slot J.C."/>
            <person name="Sakamoto Y."/>
            <person name="Steenwyk J.L."/>
            <person name="Rokas A."/>
            <person name="Carro J."/>
            <person name="Camarero S."/>
            <person name="Ferreira P."/>
            <person name="Molpeceres G."/>
            <person name="Ruiz-Duenas F.J."/>
            <person name="Serrano A."/>
            <person name="Henrissat B."/>
            <person name="Drula E."/>
            <person name="Hughes K.W."/>
            <person name="Mata J.L."/>
            <person name="Ishikawa N.K."/>
            <person name="Vargas-Isla R."/>
            <person name="Ushijima S."/>
            <person name="Smith C.A."/>
            <person name="Ahrendt S."/>
            <person name="Andreopoulos W."/>
            <person name="He G."/>
            <person name="Labutti K."/>
            <person name="Lipzen A."/>
            <person name="Ng V."/>
            <person name="Sandor L."/>
            <person name="Barry K."/>
            <person name="Martinez A.T."/>
            <person name="Xiao Y."/>
            <person name="Gibbons J.G."/>
            <person name="Terashima K."/>
            <person name="Hibbett D.S."/>
            <person name="Grigoriev I.V."/>
        </authorList>
    </citation>
    <scope>NUCLEOTIDE SEQUENCE</scope>
    <source>
        <strain evidence="2">TFB10827</strain>
    </source>
</reference>
<feature type="domain" description="Fungal-type protein kinase" evidence="1">
    <location>
        <begin position="7"/>
        <end position="83"/>
    </location>
</feature>
<organism evidence="2 3">
    <name type="scientific">Lentinula boryana</name>
    <dbReference type="NCBI Taxonomy" id="40481"/>
    <lineage>
        <taxon>Eukaryota</taxon>
        <taxon>Fungi</taxon>
        <taxon>Dikarya</taxon>
        <taxon>Basidiomycota</taxon>
        <taxon>Agaricomycotina</taxon>
        <taxon>Agaricomycetes</taxon>
        <taxon>Agaricomycetidae</taxon>
        <taxon>Agaricales</taxon>
        <taxon>Marasmiineae</taxon>
        <taxon>Omphalotaceae</taxon>
        <taxon>Lentinula</taxon>
    </lineage>
</organism>
<evidence type="ECO:0000259" key="1">
    <source>
        <dbReference type="Pfam" id="PF17667"/>
    </source>
</evidence>
<comment type="caution">
    <text evidence="2">The sequence shown here is derived from an EMBL/GenBank/DDBJ whole genome shotgun (WGS) entry which is preliminary data.</text>
</comment>
<dbReference type="Pfam" id="PF17667">
    <property type="entry name" value="Pkinase_fungal"/>
    <property type="match status" value="1"/>
</dbReference>
<dbReference type="EMBL" id="MU790522">
    <property type="protein sequence ID" value="KAJ4000422.1"/>
    <property type="molecule type" value="Genomic_DNA"/>
</dbReference>
<accession>A0ABQ8QPQ8</accession>
<dbReference type="InterPro" id="IPR040976">
    <property type="entry name" value="Pkinase_fungal"/>
</dbReference>
<dbReference type="Proteomes" id="UP001163828">
    <property type="component" value="Unassembled WGS sequence"/>
</dbReference>
<sequence length="150" mass="17321">MGLHELAQGHHWVWKYPEILHRNISQGNIMDLATWLNNEHDGPTSLFRTGTKPYMAQEQQSVHWQGPHRYCDDMESIFYVMLSLISKTKSFDLRNGIGGTTTCLALFYDSATRINEEATEEDNQFKTDDDSLPDNLLPFNMETLAHNTWS</sequence>
<evidence type="ECO:0000313" key="3">
    <source>
        <dbReference type="Proteomes" id="UP001163828"/>
    </source>
</evidence>
<proteinExistence type="predicted"/>
<protein>
    <recommendedName>
        <fullName evidence="1">Fungal-type protein kinase domain-containing protein</fullName>
    </recommendedName>
</protein>
<keyword evidence="3" id="KW-1185">Reference proteome</keyword>
<gene>
    <name evidence="2" type="ORF">F5050DRAFT_538291</name>
</gene>
<name>A0ABQ8QPQ8_9AGAR</name>
<dbReference type="InterPro" id="IPR011009">
    <property type="entry name" value="Kinase-like_dom_sf"/>
</dbReference>